<reference evidence="17" key="2">
    <citation type="submission" date="2017-01" db="EMBL/GenBank/DDBJ databases">
        <authorList>
            <person name="Poblete-Castro I."/>
        </authorList>
    </citation>
    <scope>NUCLEOTIDE SEQUENCE [LARGE SCALE GENOMIC DNA]</scope>
    <source>
        <strain evidence="17">DSM 18361 / CCUG 53116 / MT1</strain>
    </source>
</reference>
<evidence type="ECO:0000313" key="16">
    <source>
        <dbReference type="EMBL" id="SDO23733.1"/>
    </source>
</evidence>
<evidence type="ECO:0000313" key="18">
    <source>
        <dbReference type="Proteomes" id="UP000198549"/>
    </source>
</evidence>
<keyword evidence="7 11" id="KW-0408">Iron</keyword>
<evidence type="ECO:0000256" key="12">
    <source>
        <dbReference type="RuleBase" id="RU000498"/>
    </source>
</evidence>
<reference evidence="15" key="3">
    <citation type="submission" date="2017-01" db="EMBL/GenBank/DDBJ databases">
        <authorList>
            <person name="Mah S.A."/>
            <person name="Swanson W.J."/>
            <person name="Moy G.W."/>
            <person name="Vacquier V.D."/>
        </authorList>
    </citation>
    <scope>NUCLEOTIDE SEQUENCE [LARGE SCALE GENOMIC DNA]</scope>
    <source>
        <strain evidence="15">MT1</strain>
    </source>
</reference>
<accession>A0A1H0HX79</accession>
<dbReference type="OrthoDB" id="9761719at2"/>
<dbReference type="InterPro" id="IPR011614">
    <property type="entry name" value="Catalase_core"/>
</dbReference>
<organism evidence="16 18">
    <name type="scientific">Pseudomonas reinekei</name>
    <dbReference type="NCBI Taxonomy" id="395598"/>
    <lineage>
        <taxon>Bacteria</taxon>
        <taxon>Pseudomonadati</taxon>
        <taxon>Pseudomonadota</taxon>
        <taxon>Gammaproteobacteria</taxon>
        <taxon>Pseudomonadales</taxon>
        <taxon>Pseudomonadaceae</taxon>
        <taxon>Pseudomonas</taxon>
    </lineage>
</organism>
<evidence type="ECO:0000256" key="10">
    <source>
        <dbReference type="PIRSR" id="PIRSR038928-1"/>
    </source>
</evidence>
<evidence type="ECO:0000256" key="8">
    <source>
        <dbReference type="ARBA" id="ARBA00023324"/>
    </source>
</evidence>
<dbReference type="PANTHER" id="PTHR11465">
    <property type="entry name" value="CATALASE"/>
    <property type="match status" value="1"/>
</dbReference>
<evidence type="ECO:0000256" key="3">
    <source>
        <dbReference type="ARBA" id="ARBA00022559"/>
    </source>
</evidence>
<dbReference type="GO" id="GO:0005737">
    <property type="term" value="C:cytoplasm"/>
    <property type="evidence" value="ECO:0007669"/>
    <property type="project" value="TreeGrafter"/>
</dbReference>
<proteinExistence type="inferred from homology"/>
<feature type="active site" evidence="10">
    <location>
        <position position="52"/>
    </location>
</feature>
<dbReference type="SUPFAM" id="SSF56634">
    <property type="entry name" value="Heme-dependent catalase-like"/>
    <property type="match status" value="1"/>
</dbReference>
<dbReference type="InterPro" id="IPR002226">
    <property type="entry name" value="Catalase_haem_BS"/>
</dbReference>
<evidence type="ECO:0000256" key="1">
    <source>
        <dbReference type="ARBA" id="ARBA00001971"/>
    </source>
</evidence>
<dbReference type="GO" id="GO:0046872">
    <property type="term" value="F:metal ion binding"/>
    <property type="evidence" value="ECO:0007669"/>
    <property type="project" value="UniProtKB-KW"/>
</dbReference>
<evidence type="ECO:0000256" key="2">
    <source>
        <dbReference type="ARBA" id="ARBA00005329"/>
    </source>
</evidence>
<dbReference type="EMBL" id="VZPS01000004">
    <property type="protein sequence ID" value="KAB0486977.1"/>
    <property type="molecule type" value="Genomic_DNA"/>
</dbReference>
<evidence type="ECO:0000256" key="4">
    <source>
        <dbReference type="ARBA" id="ARBA00022617"/>
    </source>
</evidence>
<keyword evidence="6 12" id="KW-0560">Oxidoreductase</keyword>
<dbReference type="InterPro" id="IPR018028">
    <property type="entry name" value="Catalase"/>
</dbReference>
<feature type="domain" description="Catalase core" evidence="13">
    <location>
        <begin position="5"/>
        <end position="389"/>
    </location>
</feature>
<dbReference type="InterPro" id="IPR010582">
    <property type="entry name" value="Catalase_immune_responsive"/>
</dbReference>
<evidence type="ECO:0000313" key="17">
    <source>
        <dbReference type="Proteomes" id="UP000186756"/>
    </source>
</evidence>
<reference evidence="16 18" key="1">
    <citation type="submission" date="2016-10" db="EMBL/GenBank/DDBJ databases">
        <authorList>
            <person name="de Groot N.N."/>
        </authorList>
    </citation>
    <scope>NUCLEOTIDE SEQUENCE [LARGE SCALE GENOMIC DNA]</scope>
    <source>
        <strain evidence="16 18">BS3776</strain>
    </source>
</reference>
<dbReference type="EMBL" id="MSTQ01000004">
    <property type="protein sequence ID" value="OLU04034.1"/>
    <property type="molecule type" value="Genomic_DNA"/>
</dbReference>
<dbReference type="CDD" id="cd08156">
    <property type="entry name" value="catalase_clade_3"/>
    <property type="match status" value="1"/>
</dbReference>
<dbReference type="Proteomes" id="UP000186756">
    <property type="component" value="Unassembled WGS sequence"/>
</dbReference>
<gene>
    <name evidence="15" type="ORF">BVK86_07150</name>
    <name evidence="14" type="ORF">F7R15_08945</name>
    <name evidence="16" type="ORF">SAMN04490202_0267</name>
</gene>
<evidence type="ECO:0000256" key="11">
    <source>
        <dbReference type="PIRSR" id="PIRSR038928-2"/>
    </source>
</evidence>
<reference evidence="14 19" key="4">
    <citation type="submission" date="2019-09" db="EMBL/GenBank/DDBJ databases">
        <title>Draft genome sequences of 48 bacterial type strains from the CCUG.</title>
        <authorList>
            <person name="Tunovic T."/>
            <person name="Pineiro-Iglesias B."/>
            <person name="Unosson C."/>
            <person name="Inganas E."/>
            <person name="Ohlen M."/>
            <person name="Cardew S."/>
            <person name="Jensie-Markopoulos S."/>
            <person name="Salva-Serra F."/>
            <person name="Jaen-Luchoro D."/>
            <person name="Karlsson R."/>
            <person name="Svensson-Stadler L."/>
            <person name="Chun J."/>
            <person name="Moore E."/>
        </authorList>
    </citation>
    <scope>NUCLEOTIDE SEQUENCE [LARGE SCALE GENOMIC DNA]</scope>
    <source>
        <strain evidence="14 19">CCUG 53116</strain>
    </source>
</reference>
<dbReference type="SMART" id="SM01060">
    <property type="entry name" value="Catalase"/>
    <property type="match status" value="1"/>
</dbReference>
<feature type="binding site" description="axial binding residue" evidence="11">
    <location>
        <position position="335"/>
    </location>
    <ligand>
        <name>heme</name>
        <dbReference type="ChEBI" id="CHEBI:30413"/>
    </ligand>
    <ligandPart>
        <name>Fe</name>
        <dbReference type="ChEBI" id="CHEBI:18248"/>
    </ligandPart>
</feature>
<comment type="cofactor">
    <cofactor evidence="1 11">
        <name>heme</name>
        <dbReference type="ChEBI" id="CHEBI:30413"/>
    </cofactor>
</comment>
<evidence type="ECO:0000256" key="7">
    <source>
        <dbReference type="ARBA" id="ARBA00023004"/>
    </source>
</evidence>
<name>A0A1H0HX79_PSERE</name>
<dbReference type="PANTHER" id="PTHR11465:SF61">
    <property type="entry name" value="CATALASE"/>
    <property type="match status" value="1"/>
</dbReference>
<dbReference type="GO" id="GO:0042542">
    <property type="term" value="P:response to hydrogen peroxide"/>
    <property type="evidence" value="ECO:0007669"/>
    <property type="project" value="TreeGrafter"/>
</dbReference>
<dbReference type="Proteomes" id="UP000198549">
    <property type="component" value="Chromosome I"/>
</dbReference>
<comment type="similarity">
    <text evidence="2 12">Belongs to the catalase family.</text>
</comment>
<keyword evidence="17" id="KW-1185">Reference proteome</keyword>
<dbReference type="InterPro" id="IPR040333">
    <property type="entry name" value="Catalase_3"/>
</dbReference>
<dbReference type="InterPro" id="IPR024708">
    <property type="entry name" value="Catalase_AS"/>
</dbReference>
<dbReference type="Pfam" id="PF00199">
    <property type="entry name" value="Catalase"/>
    <property type="match status" value="1"/>
</dbReference>
<dbReference type="GO" id="GO:0004096">
    <property type="term" value="F:catalase activity"/>
    <property type="evidence" value="ECO:0007669"/>
    <property type="project" value="UniProtKB-EC"/>
</dbReference>
<comment type="catalytic activity">
    <reaction evidence="9 12">
        <text>2 H2O2 = O2 + 2 H2O</text>
        <dbReference type="Rhea" id="RHEA:20309"/>
        <dbReference type="ChEBI" id="CHEBI:15377"/>
        <dbReference type="ChEBI" id="CHEBI:15379"/>
        <dbReference type="ChEBI" id="CHEBI:16240"/>
        <dbReference type="EC" id="1.11.1.6"/>
    </reaction>
</comment>
<evidence type="ECO:0000313" key="14">
    <source>
        <dbReference type="EMBL" id="KAB0486977.1"/>
    </source>
</evidence>
<feature type="active site" evidence="10">
    <location>
        <position position="125"/>
    </location>
</feature>
<protein>
    <recommendedName>
        <fullName evidence="12">Catalase</fullName>
        <ecNumber evidence="12">1.11.1.6</ecNumber>
    </recommendedName>
</protein>
<dbReference type="PIRSF" id="PIRSF038928">
    <property type="entry name" value="Catalase_clade1-3"/>
    <property type="match status" value="1"/>
</dbReference>
<evidence type="ECO:0000256" key="9">
    <source>
        <dbReference type="ARBA" id="ARBA00049254"/>
    </source>
</evidence>
<dbReference type="FunFam" id="2.40.180.10:FF:000001">
    <property type="entry name" value="Catalase"/>
    <property type="match status" value="1"/>
</dbReference>
<dbReference type="GO" id="GO:0020037">
    <property type="term" value="F:heme binding"/>
    <property type="evidence" value="ECO:0007669"/>
    <property type="project" value="InterPro"/>
</dbReference>
<dbReference type="Proteomes" id="UP000460142">
    <property type="component" value="Unassembled WGS sequence"/>
</dbReference>
<dbReference type="Gene3D" id="2.40.180.10">
    <property type="entry name" value="Catalase core domain"/>
    <property type="match status" value="1"/>
</dbReference>
<evidence type="ECO:0000256" key="6">
    <source>
        <dbReference type="ARBA" id="ARBA00023002"/>
    </source>
</evidence>
<dbReference type="AlphaFoldDB" id="A0A1H0HX79"/>
<keyword evidence="5 11" id="KW-0479">Metal-binding</keyword>
<dbReference type="EC" id="1.11.1.6" evidence="12"/>
<dbReference type="Pfam" id="PF06628">
    <property type="entry name" value="Catalase-rel"/>
    <property type="match status" value="1"/>
</dbReference>
<dbReference type="InterPro" id="IPR024711">
    <property type="entry name" value="Catalase_clade1/3"/>
</dbReference>
<dbReference type="RefSeq" id="WP_075945767.1">
    <property type="nucleotide sequence ID" value="NZ_LT629709.1"/>
</dbReference>
<dbReference type="EMBL" id="LT629709">
    <property type="protein sequence ID" value="SDO23733.1"/>
    <property type="molecule type" value="Genomic_DNA"/>
</dbReference>
<keyword evidence="4 11" id="KW-0349">Heme</keyword>
<evidence type="ECO:0000259" key="13">
    <source>
        <dbReference type="SMART" id="SM01060"/>
    </source>
</evidence>
<evidence type="ECO:0000313" key="19">
    <source>
        <dbReference type="Proteomes" id="UP000460142"/>
    </source>
</evidence>
<keyword evidence="8 12" id="KW-0376">Hydrogen peroxide</keyword>
<evidence type="ECO:0000256" key="5">
    <source>
        <dbReference type="ARBA" id="ARBA00022723"/>
    </source>
</evidence>
<keyword evidence="3 12" id="KW-0575">Peroxidase</keyword>
<evidence type="ECO:0000313" key="15">
    <source>
        <dbReference type="EMBL" id="OLU04034.1"/>
    </source>
</evidence>
<dbReference type="PRINTS" id="PR00067">
    <property type="entry name" value="CATALASE"/>
</dbReference>
<sequence length="480" mass="54502">MKKLTNATGAPVADNLNIQTAGPRGPALLQDIWLLEKLAHFDREVIPERRMHAKGAGAYGTFTVTNDITRYTKANIFSSVGKQTPLFVRFSSVAGERGAADAERDIRGFAVKFYTDEGNWDIVGNNTPVFFFRDPLRFSDLNHVVKRDPRTGLRNATSNWDFWTLLPEALHQVTIVMSDRGIPTSFRHMHGFGSHTFSLIDRDNQRVWVKFHFVCQQGIENLSDAEAAVVVGQDRESNLRDLYESIEQGHFPRWKLCIQVMEEEQAIHYRHNPFDLTKVWPHGEFPLIEVGTMELNRNAENHFAEIEQAAFSPANVVPGVSFSPDRMLQARLFSYGDAQRYRLGVNFNHIPVNAPRCPHHSYHRDGAMRTDGNLGGTASYFPNSVGEWEDSKELSEPPLPLEGFAQHYDHRLEEDHYEQPGNLFRLMDPARQQLLFENTARAMNGVPQLIRQRHIDNCTKADPAYGRGVADALERLVPLG</sequence>
<dbReference type="PROSITE" id="PS00437">
    <property type="entry name" value="CATALASE_1"/>
    <property type="match status" value="1"/>
</dbReference>
<dbReference type="InterPro" id="IPR020835">
    <property type="entry name" value="Catalase_sf"/>
</dbReference>
<dbReference type="GO" id="GO:0042744">
    <property type="term" value="P:hydrogen peroxide catabolic process"/>
    <property type="evidence" value="ECO:0007669"/>
    <property type="project" value="UniProtKB-KW"/>
</dbReference>
<dbReference type="PROSITE" id="PS00438">
    <property type="entry name" value="CATALASE_2"/>
    <property type="match status" value="1"/>
</dbReference>
<dbReference type="PROSITE" id="PS51402">
    <property type="entry name" value="CATALASE_3"/>
    <property type="match status" value="1"/>
</dbReference>